<dbReference type="GO" id="GO:0004140">
    <property type="term" value="F:dephospho-CoA kinase activity"/>
    <property type="evidence" value="ECO:0007669"/>
    <property type="project" value="UniProtKB-EC"/>
</dbReference>
<comment type="pathway">
    <text evidence="3">Cofactor biosynthesis; coenzyme A biosynthesis; CoA from (R)-pantothenate: step 5/5.</text>
</comment>
<feature type="compositionally biased region" description="Basic and acidic residues" evidence="5">
    <location>
        <begin position="144"/>
        <end position="160"/>
    </location>
</feature>
<comment type="caution">
    <text evidence="6">The sequence shown here is derived from an EMBL/GenBank/DDBJ whole genome shotgun (WGS) entry which is preliminary data.</text>
</comment>
<dbReference type="PROSITE" id="PS51219">
    <property type="entry name" value="DPCK"/>
    <property type="match status" value="1"/>
</dbReference>
<comment type="similarity">
    <text evidence="3">Belongs to the CoaE family.</text>
</comment>
<proteinExistence type="inferred from homology"/>
<evidence type="ECO:0000256" key="1">
    <source>
        <dbReference type="ARBA" id="ARBA00022741"/>
    </source>
</evidence>
<feature type="binding site" evidence="3">
    <location>
        <begin position="11"/>
        <end position="16"/>
    </location>
    <ligand>
        <name>ATP</name>
        <dbReference type="ChEBI" id="CHEBI:30616"/>
    </ligand>
</feature>
<keyword evidence="3 6" id="KW-0418">Kinase</keyword>
<dbReference type="HAMAP" id="MF_00376">
    <property type="entry name" value="Dephospho_CoA_kinase"/>
    <property type="match status" value="1"/>
</dbReference>
<dbReference type="Proteomes" id="UP001371224">
    <property type="component" value="Unassembled WGS sequence"/>
</dbReference>
<comment type="subcellular location">
    <subcellularLocation>
        <location evidence="3">Cytoplasm</location>
    </subcellularLocation>
</comment>
<evidence type="ECO:0000256" key="5">
    <source>
        <dbReference type="SAM" id="MobiDB-lite"/>
    </source>
</evidence>
<dbReference type="PANTHER" id="PTHR10695:SF46">
    <property type="entry name" value="BIFUNCTIONAL COENZYME A SYNTHASE-RELATED"/>
    <property type="match status" value="1"/>
</dbReference>
<dbReference type="EMBL" id="JBBDGM010000019">
    <property type="protein sequence ID" value="MEJ1089843.1"/>
    <property type="molecule type" value="Genomic_DNA"/>
</dbReference>
<evidence type="ECO:0000313" key="6">
    <source>
        <dbReference type="EMBL" id="MEJ1089843.1"/>
    </source>
</evidence>
<accession>A0ABU8LF89</accession>
<keyword evidence="7" id="KW-1185">Reference proteome</keyword>
<organism evidence="6 7">
    <name type="scientific">Microbacterium bandirmense</name>
    <dbReference type="NCBI Taxonomy" id="3122050"/>
    <lineage>
        <taxon>Bacteria</taxon>
        <taxon>Bacillati</taxon>
        <taxon>Actinomycetota</taxon>
        <taxon>Actinomycetes</taxon>
        <taxon>Micrococcales</taxon>
        <taxon>Microbacteriaceae</taxon>
        <taxon>Microbacterium</taxon>
    </lineage>
</organism>
<keyword evidence="3" id="KW-0963">Cytoplasm</keyword>
<keyword evidence="3 6" id="KW-0808">Transferase</keyword>
<dbReference type="Gene3D" id="3.40.50.300">
    <property type="entry name" value="P-loop containing nucleotide triphosphate hydrolases"/>
    <property type="match status" value="1"/>
</dbReference>
<keyword evidence="3" id="KW-0173">Coenzyme A biosynthesis</keyword>
<dbReference type="RefSeq" id="WP_337333488.1">
    <property type="nucleotide sequence ID" value="NZ_JBBDGM010000019.1"/>
</dbReference>
<dbReference type="Pfam" id="PF01121">
    <property type="entry name" value="CoaE"/>
    <property type="match status" value="1"/>
</dbReference>
<feature type="region of interest" description="Disordered" evidence="5">
    <location>
        <begin position="144"/>
        <end position="168"/>
    </location>
</feature>
<keyword evidence="2 3" id="KW-0067">ATP-binding</keyword>
<evidence type="ECO:0000256" key="2">
    <source>
        <dbReference type="ARBA" id="ARBA00022840"/>
    </source>
</evidence>
<evidence type="ECO:0000256" key="4">
    <source>
        <dbReference type="NCBIfam" id="TIGR00152"/>
    </source>
</evidence>
<dbReference type="CDD" id="cd02022">
    <property type="entry name" value="DPCK"/>
    <property type="match status" value="1"/>
</dbReference>
<comment type="catalytic activity">
    <reaction evidence="3">
        <text>3'-dephospho-CoA + ATP = ADP + CoA + H(+)</text>
        <dbReference type="Rhea" id="RHEA:18245"/>
        <dbReference type="ChEBI" id="CHEBI:15378"/>
        <dbReference type="ChEBI" id="CHEBI:30616"/>
        <dbReference type="ChEBI" id="CHEBI:57287"/>
        <dbReference type="ChEBI" id="CHEBI:57328"/>
        <dbReference type="ChEBI" id="CHEBI:456216"/>
        <dbReference type="EC" id="2.7.1.24"/>
    </reaction>
</comment>
<sequence length="202" mass="21924">MKLIAVTGGIGAGKSTVSRGLRDRGARIIDADQTAREVVDPASPLGRRVLTEIAGLLGPTALRTDGTLDRARVAALVFGDDALRRRYNTIIHPAIMTATAEAIDALRGDDAVVVHEIPLLTADSPPLPWTYDLIVTVEADPEERRRRLQEHRGHSAEEAAARVSAQGDEERRVAIADVVIRTDGSLVETDRQVEDLWRRVSG</sequence>
<dbReference type="InterPro" id="IPR001977">
    <property type="entry name" value="Depp_CoAkinase"/>
</dbReference>
<keyword evidence="1 3" id="KW-0547">Nucleotide-binding</keyword>
<gene>
    <name evidence="3 6" type="primary">coaE</name>
    <name evidence="6" type="ORF">WDU99_16120</name>
</gene>
<comment type="function">
    <text evidence="3">Catalyzes the phosphorylation of the 3'-hydroxyl group of dephosphocoenzyme A to form coenzyme A.</text>
</comment>
<dbReference type="InterPro" id="IPR027417">
    <property type="entry name" value="P-loop_NTPase"/>
</dbReference>
<dbReference type="SUPFAM" id="SSF52540">
    <property type="entry name" value="P-loop containing nucleoside triphosphate hydrolases"/>
    <property type="match status" value="1"/>
</dbReference>
<evidence type="ECO:0000313" key="7">
    <source>
        <dbReference type="Proteomes" id="UP001371224"/>
    </source>
</evidence>
<protein>
    <recommendedName>
        <fullName evidence="3 4">Dephospho-CoA kinase</fullName>
        <ecNumber evidence="3 4">2.7.1.24</ecNumber>
    </recommendedName>
    <alternativeName>
        <fullName evidence="3">Dephosphocoenzyme A kinase</fullName>
    </alternativeName>
</protein>
<evidence type="ECO:0000256" key="3">
    <source>
        <dbReference type="HAMAP-Rule" id="MF_00376"/>
    </source>
</evidence>
<reference evidence="6 7" key="1">
    <citation type="submission" date="2024-02" db="EMBL/GenBank/DDBJ databases">
        <authorList>
            <person name="Saticioglu I.B."/>
        </authorList>
    </citation>
    <scope>NUCLEOTIDE SEQUENCE [LARGE SCALE GENOMIC DNA]</scope>
    <source>
        <strain evidence="6 7">Mu-80</strain>
    </source>
</reference>
<dbReference type="EC" id="2.7.1.24" evidence="3 4"/>
<name>A0ABU8LF89_9MICO</name>
<dbReference type="NCBIfam" id="TIGR00152">
    <property type="entry name" value="dephospho-CoA kinase"/>
    <property type="match status" value="1"/>
</dbReference>
<dbReference type="PANTHER" id="PTHR10695">
    <property type="entry name" value="DEPHOSPHO-COA KINASE-RELATED"/>
    <property type="match status" value="1"/>
</dbReference>